<dbReference type="PROSITE" id="PS50106">
    <property type="entry name" value="PDZ"/>
    <property type="match status" value="2"/>
</dbReference>
<dbReference type="InterPro" id="IPR047056">
    <property type="entry name" value="Whirlin_HN-like_dom1"/>
</dbReference>
<keyword evidence="2" id="KW-0677">Repeat</keyword>
<dbReference type="InParanoid" id="C3ZYI6"/>
<dbReference type="AlphaFoldDB" id="C3ZYI6"/>
<feature type="domain" description="PDZ" evidence="5">
    <location>
        <begin position="119"/>
        <end position="189"/>
    </location>
</feature>
<comment type="subcellular location">
    <subcellularLocation>
        <location evidence="1">Cell projection</location>
    </subcellularLocation>
</comment>
<dbReference type="PANTHER" id="PTHR23116:SF37">
    <property type="entry name" value="WHIRLIN"/>
    <property type="match status" value="1"/>
</dbReference>
<dbReference type="eggNOG" id="KOG3528">
    <property type="taxonomic scope" value="Eukaryota"/>
</dbReference>
<dbReference type="CDD" id="cd06740">
    <property type="entry name" value="PDZ1_FL-whirlin"/>
    <property type="match status" value="1"/>
</dbReference>
<dbReference type="InterPro" id="IPR051844">
    <property type="entry name" value="USH2_Complex_Protein"/>
</dbReference>
<dbReference type="Pfam" id="PF00595">
    <property type="entry name" value="PDZ"/>
    <property type="match status" value="2"/>
</dbReference>
<dbReference type="InterPro" id="IPR001478">
    <property type="entry name" value="PDZ"/>
</dbReference>
<dbReference type="SMART" id="SM00228">
    <property type="entry name" value="PDZ"/>
    <property type="match status" value="2"/>
</dbReference>
<reference evidence="6" key="1">
    <citation type="journal article" date="2008" name="Nature">
        <title>The amphioxus genome and the evolution of the chordate karyotype.</title>
        <authorList>
            <consortium name="US DOE Joint Genome Institute (JGI-PGF)"/>
            <person name="Putnam N.H."/>
            <person name="Butts T."/>
            <person name="Ferrier D.E.K."/>
            <person name="Furlong R.F."/>
            <person name="Hellsten U."/>
            <person name="Kawashima T."/>
            <person name="Robinson-Rechavi M."/>
            <person name="Shoguchi E."/>
            <person name="Terry A."/>
            <person name="Yu J.-K."/>
            <person name="Benito-Gutierrez E.L."/>
            <person name="Dubchak I."/>
            <person name="Garcia-Fernandez J."/>
            <person name="Gibson-Brown J.J."/>
            <person name="Grigoriev I.V."/>
            <person name="Horton A.C."/>
            <person name="de Jong P.J."/>
            <person name="Jurka J."/>
            <person name="Kapitonov V.V."/>
            <person name="Kohara Y."/>
            <person name="Kuroki Y."/>
            <person name="Lindquist E."/>
            <person name="Lucas S."/>
            <person name="Osoegawa K."/>
            <person name="Pennacchio L.A."/>
            <person name="Salamov A.A."/>
            <person name="Satou Y."/>
            <person name="Sauka-Spengler T."/>
            <person name="Schmutz J."/>
            <person name="Shin-I T."/>
            <person name="Toyoda A."/>
            <person name="Bronner-Fraser M."/>
            <person name="Fujiyama A."/>
            <person name="Holland L.Z."/>
            <person name="Holland P.W.H."/>
            <person name="Satoh N."/>
            <person name="Rokhsar D.S."/>
        </authorList>
    </citation>
    <scope>NUCLEOTIDE SEQUENCE [LARGE SCALE GENOMIC DNA]</scope>
    <source>
        <strain evidence="6">S238N-H82</strain>
        <tissue evidence="6">Testes</tissue>
    </source>
</reference>
<accession>C3ZYI6</accession>
<dbReference type="InterPro" id="IPR036034">
    <property type="entry name" value="PDZ_sf"/>
</dbReference>
<evidence type="ECO:0000259" key="5">
    <source>
        <dbReference type="PROSITE" id="PS50106"/>
    </source>
</evidence>
<evidence type="ECO:0000256" key="3">
    <source>
        <dbReference type="ARBA" id="ARBA00023273"/>
    </source>
</evidence>
<dbReference type="STRING" id="7739.C3ZYI6"/>
<keyword evidence="3" id="KW-0966">Cell projection</keyword>
<sequence length="369" mass="41649">MLHVETRSLGRRSLSSNVRRLHDHLNVSLDEAERQEFVQALNDYHYKRNVYDLVYNLRILLDTPEKRQLFSLLRKVIPKSDQALFDMHTSEAFLSKAPGIHRAASMPNFATDSLQDMRKIVIKKPASSKEGMGFSIRGGWEHGVGIYVSCVDPDSLSEKEGLLVGDQILRVNDLNFEKMTHEEAAKIFRVGRKFVLLVRQVGRIPKSYVASQTYTWVDPQGRSISPPPEMDLSGKNPQDSVGRRSGMNLLKDSDERKVNLVVGEGSSLGLMIRGGKEFDLGIYITGVDPYSVAEEAGLKVGDQILDVNSVNFLSISHDEAVRILKTSKHMMMTIKDVGRLPYARTTYDRTQWLMGDQLSQHQVAVFKDK</sequence>
<evidence type="ECO:0000256" key="1">
    <source>
        <dbReference type="ARBA" id="ARBA00004316"/>
    </source>
</evidence>
<dbReference type="CDD" id="cd07356">
    <property type="entry name" value="HN_L-whirlin_R1_like"/>
    <property type="match status" value="1"/>
</dbReference>
<dbReference type="EMBL" id="GG666730">
    <property type="protein sequence ID" value="EEN42408.1"/>
    <property type="molecule type" value="Genomic_DNA"/>
</dbReference>
<protein>
    <recommendedName>
        <fullName evidence="5">PDZ domain-containing protein</fullName>
    </recommendedName>
</protein>
<dbReference type="GO" id="GO:0042995">
    <property type="term" value="C:cell projection"/>
    <property type="evidence" value="ECO:0007669"/>
    <property type="project" value="UniProtKB-SubCell"/>
</dbReference>
<feature type="domain" description="PDZ" evidence="5">
    <location>
        <begin position="257"/>
        <end position="327"/>
    </location>
</feature>
<dbReference type="SUPFAM" id="SSF50156">
    <property type="entry name" value="PDZ domain-like"/>
    <property type="match status" value="2"/>
</dbReference>
<organism>
    <name type="scientific">Branchiostoma floridae</name>
    <name type="common">Florida lancelet</name>
    <name type="synonym">Amphioxus</name>
    <dbReference type="NCBI Taxonomy" id="7739"/>
    <lineage>
        <taxon>Eukaryota</taxon>
        <taxon>Metazoa</taxon>
        <taxon>Chordata</taxon>
        <taxon>Cephalochordata</taxon>
        <taxon>Leptocardii</taxon>
        <taxon>Amphioxiformes</taxon>
        <taxon>Branchiostomatidae</taxon>
        <taxon>Branchiostoma</taxon>
    </lineage>
</organism>
<evidence type="ECO:0000256" key="4">
    <source>
        <dbReference type="SAM" id="MobiDB-lite"/>
    </source>
</evidence>
<feature type="region of interest" description="Disordered" evidence="4">
    <location>
        <begin position="219"/>
        <end position="243"/>
    </location>
</feature>
<dbReference type="FunFam" id="1.20.1160.20:FF:000003">
    <property type="entry name" value="Whirlin a"/>
    <property type="match status" value="1"/>
</dbReference>
<dbReference type="FunFam" id="2.30.42.10:FF:000111">
    <property type="entry name" value="Whirlin a"/>
    <property type="match status" value="1"/>
</dbReference>
<evidence type="ECO:0000313" key="6">
    <source>
        <dbReference type="EMBL" id="EEN42408.1"/>
    </source>
</evidence>
<dbReference type="Gene3D" id="1.20.1160.20">
    <property type="match status" value="1"/>
</dbReference>
<dbReference type="Gene3D" id="2.30.42.10">
    <property type="match status" value="2"/>
</dbReference>
<dbReference type="FunFam" id="2.30.42.10:FF:000087">
    <property type="entry name" value="Whirlin a"/>
    <property type="match status" value="1"/>
</dbReference>
<dbReference type="PANTHER" id="PTHR23116">
    <property type="entry name" value="PDZ DOMAIN CONTAINING WHIRLIN AND HARMONIN-RELATED"/>
    <property type="match status" value="1"/>
</dbReference>
<name>C3ZYI6_BRAFL</name>
<gene>
    <name evidence="6" type="ORF">BRAFLDRAFT_252795</name>
</gene>
<proteinExistence type="predicted"/>
<dbReference type="CDD" id="cd06741">
    <property type="entry name" value="PDZ2_FL-whirlin"/>
    <property type="match status" value="1"/>
</dbReference>
<evidence type="ECO:0000256" key="2">
    <source>
        <dbReference type="ARBA" id="ARBA00022737"/>
    </source>
</evidence>